<accession>A0AAV7T7Q2</accession>
<evidence type="ECO:0000313" key="2">
    <source>
        <dbReference type="Proteomes" id="UP001066276"/>
    </source>
</evidence>
<sequence length="111" mass="12466">MQRSEVCLRPQTIDLQGHYSGCVRPSLSTMTKNIRLRRLTDTVCPAVADQSDVDCENSAARRAQVVRWVDWQRVGYEFVQLTLLLSLCNPALLVRSSAFADTTVPDGEVLR</sequence>
<evidence type="ECO:0000313" key="1">
    <source>
        <dbReference type="EMBL" id="KAJ1171953.1"/>
    </source>
</evidence>
<reference evidence="1" key="1">
    <citation type="journal article" date="2022" name="bioRxiv">
        <title>Sequencing and chromosome-scale assembly of the giantPleurodeles waltlgenome.</title>
        <authorList>
            <person name="Brown T."/>
            <person name="Elewa A."/>
            <person name="Iarovenko S."/>
            <person name="Subramanian E."/>
            <person name="Araus A.J."/>
            <person name="Petzold A."/>
            <person name="Susuki M."/>
            <person name="Suzuki K.-i.T."/>
            <person name="Hayashi T."/>
            <person name="Toyoda A."/>
            <person name="Oliveira C."/>
            <person name="Osipova E."/>
            <person name="Leigh N.D."/>
            <person name="Simon A."/>
            <person name="Yun M.H."/>
        </authorList>
    </citation>
    <scope>NUCLEOTIDE SEQUENCE</scope>
    <source>
        <strain evidence="1">20211129_DDA</strain>
        <tissue evidence="1">Liver</tissue>
    </source>
</reference>
<protein>
    <submittedName>
        <fullName evidence="1">Uncharacterized protein</fullName>
    </submittedName>
</protein>
<comment type="caution">
    <text evidence="1">The sequence shown here is derived from an EMBL/GenBank/DDBJ whole genome shotgun (WGS) entry which is preliminary data.</text>
</comment>
<dbReference type="AlphaFoldDB" id="A0AAV7T7Q2"/>
<gene>
    <name evidence="1" type="ORF">NDU88_003810</name>
</gene>
<organism evidence="1 2">
    <name type="scientific">Pleurodeles waltl</name>
    <name type="common">Iberian ribbed newt</name>
    <dbReference type="NCBI Taxonomy" id="8319"/>
    <lineage>
        <taxon>Eukaryota</taxon>
        <taxon>Metazoa</taxon>
        <taxon>Chordata</taxon>
        <taxon>Craniata</taxon>
        <taxon>Vertebrata</taxon>
        <taxon>Euteleostomi</taxon>
        <taxon>Amphibia</taxon>
        <taxon>Batrachia</taxon>
        <taxon>Caudata</taxon>
        <taxon>Salamandroidea</taxon>
        <taxon>Salamandridae</taxon>
        <taxon>Pleurodelinae</taxon>
        <taxon>Pleurodeles</taxon>
    </lineage>
</organism>
<proteinExistence type="predicted"/>
<dbReference type="Proteomes" id="UP001066276">
    <property type="component" value="Chromosome 4_1"/>
</dbReference>
<dbReference type="EMBL" id="JANPWB010000007">
    <property type="protein sequence ID" value="KAJ1171953.1"/>
    <property type="molecule type" value="Genomic_DNA"/>
</dbReference>
<name>A0AAV7T7Q2_PLEWA</name>
<keyword evidence="2" id="KW-1185">Reference proteome</keyword>